<dbReference type="AlphaFoldDB" id="A0A9D2CG87"/>
<keyword evidence="2" id="KW-1133">Transmembrane helix</keyword>
<dbReference type="InterPro" id="IPR038434">
    <property type="entry name" value="YARHG_sf"/>
</dbReference>
<dbReference type="InterPro" id="IPR026870">
    <property type="entry name" value="Zinc_ribbon_dom"/>
</dbReference>
<comment type="caution">
    <text evidence="4">The sequence shown here is derived from an EMBL/GenBank/DDBJ whole genome shotgun (WGS) entry which is preliminary data.</text>
</comment>
<accession>A0A9D2CG87</accession>
<evidence type="ECO:0000256" key="1">
    <source>
        <dbReference type="SAM" id="MobiDB-lite"/>
    </source>
</evidence>
<dbReference type="EMBL" id="DXCP01000033">
    <property type="protein sequence ID" value="HIY79648.1"/>
    <property type="molecule type" value="Genomic_DNA"/>
</dbReference>
<evidence type="ECO:0000313" key="4">
    <source>
        <dbReference type="EMBL" id="HIY79648.1"/>
    </source>
</evidence>
<dbReference type="InterPro" id="IPR025582">
    <property type="entry name" value="YARHG_dom"/>
</dbReference>
<dbReference type="Pfam" id="PF13308">
    <property type="entry name" value="YARHG"/>
    <property type="match status" value="1"/>
</dbReference>
<dbReference type="Proteomes" id="UP000824133">
    <property type="component" value="Unassembled WGS sequence"/>
</dbReference>
<sequence>MFCTNCGAQISDDVKFCTNCGTPIAAGTSADSGTGGQASSDRTVMMPSAAQPAPGGAVAPAAPGGYAYSARSGSPHGSHGLAVVAVIMSILAVVAVGALVFVMVDPLGLRQSNGEQEAVEVEQPAAEESTDDPETVDVNITYETTPAPSPAPEAKPEPSSPDYVLPDSSSRLYSADELSGLSNWELYLARNEIYARHGRMFQKEDLQSYFNGQSWYTPRYAPEEFDSLGLLSDVEQQNAATMLGLEQSRGSEYL</sequence>
<keyword evidence="2" id="KW-0472">Membrane</keyword>
<dbReference type="PANTHER" id="PTHR40038">
    <property type="entry name" value="MEMBRANE-ASSOCIATED PROTEIN TCAA"/>
    <property type="match status" value="1"/>
</dbReference>
<evidence type="ECO:0000313" key="5">
    <source>
        <dbReference type="Proteomes" id="UP000824133"/>
    </source>
</evidence>
<reference evidence="4" key="1">
    <citation type="journal article" date="2021" name="PeerJ">
        <title>Extensive microbial diversity within the chicken gut microbiome revealed by metagenomics and culture.</title>
        <authorList>
            <person name="Gilroy R."/>
            <person name="Ravi A."/>
            <person name="Getino M."/>
            <person name="Pursley I."/>
            <person name="Horton D.L."/>
            <person name="Alikhan N.F."/>
            <person name="Baker D."/>
            <person name="Gharbi K."/>
            <person name="Hall N."/>
            <person name="Watson M."/>
            <person name="Adriaenssens E.M."/>
            <person name="Foster-Nyarko E."/>
            <person name="Jarju S."/>
            <person name="Secka A."/>
            <person name="Antonio M."/>
            <person name="Oren A."/>
            <person name="Chaudhuri R.R."/>
            <person name="La Ragione R."/>
            <person name="Hildebrand F."/>
            <person name="Pallen M.J."/>
        </authorList>
    </citation>
    <scope>NUCLEOTIDE SEQUENCE</scope>
    <source>
        <strain evidence="4">ChiHjej10B9-743</strain>
    </source>
</reference>
<protein>
    <submittedName>
        <fullName evidence="4">YARHG domain-containing protein</fullName>
    </submittedName>
</protein>
<dbReference type="Pfam" id="PF13240">
    <property type="entry name" value="Zn_Ribbon_1"/>
    <property type="match status" value="1"/>
</dbReference>
<dbReference type="Gene3D" id="1.20.58.1690">
    <property type="match status" value="1"/>
</dbReference>
<keyword evidence="2" id="KW-0812">Transmembrane</keyword>
<proteinExistence type="predicted"/>
<feature type="domain" description="YARHG" evidence="3">
    <location>
        <begin position="161"/>
        <end position="247"/>
    </location>
</feature>
<dbReference type="SMART" id="SM01324">
    <property type="entry name" value="YARHG"/>
    <property type="match status" value="1"/>
</dbReference>
<feature type="region of interest" description="Disordered" evidence="1">
    <location>
        <begin position="115"/>
        <end position="163"/>
    </location>
</feature>
<feature type="transmembrane region" description="Helical" evidence="2">
    <location>
        <begin position="81"/>
        <end position="104"/>
    </location>
</feature>
<reference evidence="4" key="2">
    <citation type="submission" date="2021-04" db="EMBL/GenBank/DDBJ databases">
        <authorList>
            <person name="Gilroy R."/>
        </authorList>
    </citation>
    <scope>NUCLEOTIDE SEQUENCE</scope>
    <source>
        <strain evidence="4">ChiHjej10B9-743</strain>
    </source>
</reference>
<evidence type="ECO:0000259" key="3">
    <source>
        <dbReference type="SMART" id="SM01324"/>
    </source>
</evidence>
<gene>
    <name evidence="4" type="ORF">IAA42_04335</name>
</gene>
<evidence type="ECO:0000256" key="2">
    <source>
        <dbReference type="SAM" id="Phobius"/>
    </source>
</evidence>
<organism evidence="4 5">
    <name type="scientific">Candidatus Olsenella excrementavium</name>
    <dbReference type="NCBI Taxonomy" id="2838709"/>
    <lineage>
        <taxon>Bacteria</taxon>
        <taxon>Bacillati</taxon>
        <taxon>Actinomycetota</taxon>
        <taxon>Coriobacteriia</taxon>
        <taxon>Coriobacteriales</taxon>
        <taxon>Atopobiaceae</taxon>
        <taxon>Olsenella</taxon>
    </lineage>
</organism>
<name>A0A9D2CG87_9ACTN</name>
<dbReference type="PANTHER" id="PTHR40038:SF1">
    <property type="entry name" value="MEMBRANE-ASSOCIATED PROTEIN TCAA"/>
    <property type="match status" value="1"/>
</dbReference>